<dbReference type="SMART" id="SM00028">
    <property type="entry name" value="TPR"/>
    <property type="match status" value="4"/>
</dbReference>
<dbReference type="AlphaFoldDB" id="A0A3B1C181"/>
<dbReference type="PANTHER" id="PTHR44858">
    <property type="entry name" value="TETRATRICOPEPTIDE REPEAT PROTEIN 6"/>
    <property type="match status" value="1"/>
</dbReference>
<dbReference type="Gene3D" id="1.25.40.10">
    <property type="entry name" value="Tetratricopeptide repeat domain"/>
    <property type="match status" value="2"/>
</dbReference>
<accession>A0A3B1C181</accession>
<dbReference type="PROSITE" id="PS50293">
    <property type="entry name" value="TPR_REGION"/>
    <property type="match status" value="1"/>
</dbReference>
<proteinExistence type="predicted"/>
<dbReference type="PANTHER" id="PTHR44858:SF1">
    <property type="entry name" value="UDP-N-ACETYLGLUCOSAMINE--PEPTIDE N-ACETYLGLUCOSAMINYLTRANSFERASE SPINDLY-RELATED"/>
    <property type="match status" value="1"/>
</dbReference>
<reference evidence="3" key="1">
    <citation type="submission" date="2018-06" db="EMBL/GenBank/DDBJ databases">
        <authorList>
            <person name="Zhirakovskaya E."/>
        </authorList>
    </citation>
    <scope>NUCLEOTIDE SEQUENCE</scope>
</reference>
<keyword evidence="2" id="KW-0802">TPR repeat</keyword>
<dbReference type="InterPro" id="IPR011990">
    <property type="entry name" value="TPR-like_helical_dom_sf"/>
</dbReference>
<dbReference type="Pfam" id="PF13414">
    <property type="entry name" value="TPR_11"/>
    <property type="match status" value="1"/>
</dbReference>
<evidence type="ECO:0000256" key="2">
    <source>
        <dbReference type="ARBA" id="ARBA00022803"/>
    </source>
</evidence>
<sequence length="291" mass="33517">MNGPFKGASWGYILSKDHYNNGMDNKEKEDRRVGRCFEIKKADGPEEKDIVIHYYIEILEDKTIALELVDDKGNPTGEIVEQDLSTDDFNKQYTSCSHHDCPLAPKTIDEIKKKMADNRVAMGEKHLKNGELGKAEDKFNRALVFEAGNLKAEFGIGKIRMEQNKRAEAEKIFKQISEANEIYDMANKHTFNEFGIYLRKQEMYEIAIQSYEKAITMDEKDVALYFNLGKAYAMKGEFQPGIEKLKEALAIQPDFPEAAEHLKKYLKDEEAMLKKLLRKTEIDDEPGREEK</sequence>
<dbReference type="InterPro" id="IPR050498">
    <property type="entry name" value="Ycf3"/>
</dbReference>
<dbReference type="PROSITE" id="PS50005">
    <property type="entry name" value="TPR"/>
    <property type="match status" value="2"/>
</dbReference>
<dbReference type="EMBL" id="UOGA01000098">
    <property type="protein sequence ID" value="VAX17538.1"/>
    <property type="molecule type" value="Genomic_DNA"/>
</dbReference>
<gene>
    <name evidence="3" type="ORF">MNBD_NITROSPINAE04-519</name>
</gene>
<evidence type="ECO:0000256" key="1">
    <source>
        <dbReference type="ARBA" id="ARBA00022737"/>
    </source>
</evidence>
<evidence type="ECO:0000313" key="3">
    <source>
        <dbReference type="EMBL" id="VAX17538.1"/>
    </source>
</evidence>
<name>A0A3B1C181_9ZZZZ</name>
<organism evidence="3">
    <name type="scientific">hydrothermal vent metagenome</name>
    <dbReference type="NCBI Taxonomy" id="652676"/>
    <lineage>
        <taxon>unclassified sequences</taxon>
        <taxon>metagenomes</taxon>
        <taxon>ecological metagenomes</taxon>
    </lineage>
</organism>
<dbReference type="InterPro" id="IPR019734">
    <property type="entry name" value="TPR_rpt"/>
</dbReference>
<protein>
    <submittedName>
        <fullName evidence="3">Uncharacterized protein</fullName>
    </submittedName>
</protein>
<dbReference type="SUPFAM" id="SSF48452">
    <property type="entry name" value="TPR-like"/>
    <property type="match status" value="1"/>
</dbReference>
<keyword evidence="1" id="KW-0677">Repeat</keyword>